<evidence type="ECO:0000313" key="2">
    <source>
        <dbReference type="EMBL" id="KAL1867932.1"/>
    </source>
</evidence>
<accession>A0ABR3WW94</accession>
<sequence length="169" mass="18061">MGGGEGREYPSPSPGAWSEPASPPPPSSPLAAEASVAGPAKRIHIVSAPGGAQHVAQRPEIQQVEDYDDDDEQHAPPSPPPVPRSKFSRLRPLQVQPLKTSPDSPSPPVWGGGTAMSPIPYDVTKVQATSAKRKTLLERAIEGWWDLPGLLTRADTIRGKTKPFPSSRR</sequence>
<comment type="caution">
    <text evidence="2">The sequence shown here is derived from an EMBL/GenBank/DDBJ whole genome shotgun (WGS) entry which is preliminary data.</text>
</comment>
<gene>
    <name evidence="2" type="ORF">VTK73DRAFT_3897</name>
</gene>
<protein>
    <submittedName>
        <fullName evidence="2">Uncharacterized protein</fullName>
    </submittedName>
</protein>
<keyword evidence="3" id="KW-1185">Reference proteome</keyword>
<organism evidence="2 3">
    <name type="scientific">Phialemonium thermophilum</name>
    <dbReference type="NCBI Taxonomy" id="223376"/>
    <lineage>
        <taxon>Eukaryota</taxon>
        <taxon>Fungi</taxon>
        <taxon>Dikarya</taxon>
        <taxon>Ascomycota</taxon>
        <taxon>Pezizomycotina</taxon>
        <taxon>Sordariomycetes</taxon>
        <taxon>Sordariomycetidae</taxon>
        <taxon>Cephalothecales</taxon>
        <taxon>Cephalothecaceae</taxon>
        <taxon>Phialemonium</taxon>
    </lineage>
</organism>
<feature type="compositionally biased region" description="Acidic residues" evidence="1">
    <location>
        <begin position="63"/>
        <end position="72"/>
    </location>
</feature>
<proteinExistence type="predicted"/>
<reference evidence="2 3" key="1">
    <citation type="journal article" date="2024" name="Commun. Biol.">
        <title>Comparative genomic analysis of thermophilic fungi reveals convergent evolutionary adaptations and gene losses.</title>
        <authorList>
            <person name="Steindorff A.S."/>
            <person name="Aguilar-Pontes M.V."/>
            <person name="Robinson A.J."/>
            <person name="Andreopoulos B."/>
            <person name="LaButti K."/>
            <person name="Kuo A."/>
            <person name="Mondo S."/>
            <person name="Riley R."/>
            <person name="Otillar R."/>
            <person name="Haridas S."/>
            <person name="Lipzen A."/>
            <person name="Grimwood J."/>
            <person name="Schmutz J."/>
            <person name="Clum A."/>
            <person name="Reid I.D."/>
            <person name="Moisan M.C."/>
            <person name="Butler G."/>
            <person name="Nguyen T.T.M."/>
            <person name="Dewar K."/>
            <person name="Conant G."/>
            <person name="Drula E."/>
            <person name="Henrissat B."/>
            <person name="Hansel C."/>
            <person name="Singer S."/>
            <person name="Hutchinson M.I."/>
            <person name="de Vries R.P."/>
            <person name="Natvig D.O."/>
            <person name="Powell A.J."/>
            <person name="Tsang A."/>
            <person name="Grigoriev I.V."/>
        </authorList>
    </citation>
    <scope>NUCLEOTIDE SEQUENCE [LARGE SCALE GENOMIC DNA]</scope>
    <source>
        <strain evidence="2 3">ATCC 24622</strain>
    </source>
</reference>
<dbReference type="EMBL" id="JAZHXJ010000228">
    <property type="protein sequence ID" value="KAL1867932.1"/>
    <property type="molecule type" value="Genomic_DNA"/>
</dbReference>
<dbReference type="Proteomes" id="UP001586593">
    <property type="component" value="Unassembled WGS sequence"/>
</dbReference>
<evidence type="ECO:0000313" key="3">
    <source>
        <dbReference type="Proteomes" id="UP001586593"/>
    </source>
</evidence>
<name>A0ABR3WW94_9PEZI</name>
<feature type="region of interest" description="Disordered" evidence="1">
    <location>
        <begin position="1"/>
        <end position="117"/>
    </location>
</feature>
<evidence type="ECO:0000256" key="1">
    <source>
        <dbReference type="SAM" id="MobiDB-lite"/>
    </source>
</evidence>